<keyword evidence="3 9" id="KW-0479">Metal-binding</keyword>
<feature type="binding site" evidence="9">
    <location>
        <position position="149"/>
    </location>
    <ligand>
        <name>Mn(2+)</name>
        <dbReference type="ChEBI" id="CHEBI:29035"/>
    </ligand>
</feature>
<feature type="binding site" evidence="9">
    <location>
        <position position="11"/>
    </location>
    <ligand>
        <name>NADPH</name>
        <dbReference type="ChEBI" id="CHEBI:57783"/>
    </ligand>
</feature>
<evidence type="ECO:0000256" key="5">
    <source>
        <dbReference type="ARBA" id="ARBA00023002"/>
    </source>
</evidence>
<evidence type="ECO:0000256" key="3">
    <source>
        <dbReference type="ARBA" id="ARBA00022723"/>
    </source>
</evidence>
<sequence length="396" mass="42155">MQNMVILGATGSIGASTLSVISANPDAYRVYALVANASVDKMLALCLTHRPQVAHMVDSQAALALQAKLPPELNIQVSSGEDELITLVTATEVDTVMAAIVGAAGLVPTLAAVKAGKRVLLANKEALVMSGELFIEATKASGATLLPVDSEHNAIFQCLPEEVQANLGRCDLAASGISHILLTGSGGPFLTAELASLASMTPAQACKHPNWSMGPKISVDSATMMNKGLEFIEARWLFNTQKDQLKVVIHPQSVIHSMVQYRDGSVIAQMGNPDMRTPIAHCMSYPQRIRSGVEPLDFFKVGQLSFCEPDFNRFPCLALAIAACAQGQEATTVLNAANEIAVEAFLQGQIGFTHIAKVNEACLLSVPKRAMTSIDDIIALDAQTRIYAREQLAKFA</sequence>
<dbReference type="InterPro" id="IPR013512">
    <property type="entry name" value="DXP_reductoisomerase_N"/>
</dbReference>
<comment type="caution">
    <text evidence="13">The sequence shown here is derived from an EMBL/GenBank/DDBJ whole genome shotgun (WGS) entry which is preliminary data.</text>
</comment>
<keyword evidence="4 9" id="KW-0521">NADP</keyword>
<evidence type="ECO:0000256" key="7">
    <source>
        <dbReference type="ARBA" id="ARBA00023229"/>
    </source>
</evidence>
<evidence type="ECO:0000256" key="9">
    <source>
        <dbReference type="HAMAP-Rule" id="MF_00183"/>
    </source>
</evidence>
<comment type="function">
    <text evidence="9">Catalyzes the NADPH-dependent rearrangement and reduction of 1-deoxy-D-xylulose-5-phosphate (DXP) to 2-C-methyl-D-erythritol 4-phosphate (MEP).</text>
</comment>
<feature type="binding site" evidence="9">
    <location>
        <position position="151"/>
    </location>
    <ligand>
        <name>1-deoxy-D-xylulose 5-phosphate</name>
        <dbReference type="ChEBI" id="CHEBI:57792"/>
    </ligand>
</feature>
<reference evidence="13 14" key="1">
    <citation type="submission" date="2024-09" db="EMBL/GenBank/DDBJ databases">
        <authorList>
            <person name="Zhang Y."/>
        </authorList>
    </citation>
    <scope>NUCLEOTIDE SEQUENCE [LARGE SCALE GENOMIC DNA]</scope>
    <source>
        <strain evidence="13 14">ZJ318</strain>
    </source>
</reference>
<feature type="binding site" evidence="9">
    <location>
        <position position="125"/>
    </location>
    <ligand>
        <name>NADPH</name>
        <dbReference type="ChEBI" id="CHEBI:57783"/>
    </ligand>
</feature>
<feature type="binding site" evidence="9">
    <location>
        <position position="208"/>
    </location>
    <ligand>
        <name>1-deoxy-D-xylulose 5-phosphate</name>
        <dbReference type="ChEBI" id="CHEBI:57792"/>
    </ligand>
</feature>
<dbReference type="Gene3D" id="3.40.50.720">
    <property type="entry name" value="NAD(P)-binding Rossmann-like Domain"/>
    <property type="match status" value="1"/>
</dbReference>
<dbReference type="Pfam" id="PF08436">
    <property type="entry name" value="DXP_redisom_C"/>
    <property type="match status" value="1"/>
</dbReference>
<comment type="similarity">
    <text evidence="2 9">Belongs to the DXR family.</text>
</comment>
<dbReference type="PANTHER" id="PTHR30525:SF0">
    <property type="entry name" value="1-DEOXY-D-XYLULOSE 5-PHOSPHATE REDUCTOISOMERASE, CHLOROPLASTIC"/>
    <property type="match status" value="1"/>
</dbReference>
<protein>
    <recommendedName>
        <fullName evidence="9">1-deoxy-D-xylulose 5-phosphate reductoisomerase</fullName>
        <shortName evidence="9">DXP reductoisomerase</shortName>
        <ecNumber evidence="9">1.1.1.267</ecNumber>
    </recommendedName>
    <alternativeName>
        <fullName evidence="9">1-deoxyxylulose-5-phosphate reductoisomerase</fullName>
    </alternativeName>
    <alternativeName>
        <fullName evidence="9">2-C-methyl-D-erythritol 4-phosphate synthase</fullName>
    </alternativeName>
</protein>
<feature type="binding site" evidence="9">
    <location>
        <position position="10"/>
    </location>
    <ligand>
        <name>NADPH</name>
        <dbReference type="ChEBI" id="CHEBI:57783"/>
    </ligand>
</feature>
<evidence type="ECO:0000313" key="13">
    <source>
        <dbReference type="EMBL" id="MFB2618547.1"/>
    </source>
</evidence>
<keyword evidence="7 9" id="KW-0414">Isoprene biosynthesis</keyword>
<feature type="binding site" evidence="9">
    <location>
        <position position="150"/>
    </location>
    <ligand>
        <name>1-deoxy-D-xylulose 5-phosphate</name>
        <dbReference type="ChEBI" id="CHEBI:57792"/>
    </ligand>
</feature>
<feature type="binding site" evidence="9">
    <location>
        <position position="214"/>
    </location>
    <ligand>
        <name>NADPH</name>
        <dbReference type="ChEBI" id="CHEBI:57783"/>
    </ligand>
</feature>
<evidence type="ECO:0000259" key="10">
    <source>
        <dbReference type="Pfam" id="PF02670"/>
    </source>
</evidence>
<feature type="binding site" evidence="9">
    <location>
        <position position="151"/>
    </location>
    <ligand>
        <name>Mn(2+)</name>
        <dbReference type="ChEBI" id="CHEBI:29035"/>
    </ligand>
</feature>
<dbReference type="NCBIfam" id="TIGR00243">
    <property type="entry name" value="Dxr"/>
    <property type="match status" value="1"/>
</dbReference>
<organism evidence="13 14">
    <name type="scientific">Shewanella mangrovisoli</name>
    <dbReference type="NCBI Taxonomy" id="2864211"/>
    <lineage>
        <taxon>Bacteria</taxon>
        <taxon>Pseudomonadati</taxon>
        <taxon>Pseudomonadota</taxon>
        <taxon>Gammaproteobacteria</taxon>
        <taxon>Alteromonadales</taxon>
        <taxon>Shewanellaceae</taxon>
        <taxon>Shewanella</taxon>
    </lineage>
</organism>
<feature type="domain" description="1-deoxy-D-xylulose 5-phosphate reductoisomerase N-terminal" evidence="10">
    <location>
        <begin position="4"/>
        <end position="131"/>
    </location>
</feature>
<dbReference type="PIRSF" id="PIRSF006205">
    <property type="entry name" value="Dxp_reductismrs"/>
    <property type="match status" value="1"/>
</dbReference>
<name>A0ABV4VE32_9GAMM</name>
<dbReference type="InterPro" id="IPR003821">
    <property type="entry name" value="DXP_reductoisomerase"/>
</dbReference>
<dbReference type="InterPro" id="IPR026877">
    <property type="entry name" value="DXPR_C"/>
</dbReference>
<dbReference type="NCBIfam" id="NF009114">
    <property type="entry name" value="PRK12464.1"/>
    <property type="match status" value="1"/>
</dbReference>
<proteinExistence type="inferred from homology"/>
<dbReference type="Proteomes" id="UP001576708">
    <property type="component" value="Unassembled WGS sequence"/>
</dbReference>
<keyword evidence="14" id="KW-1185">Reference proteome</keyword>
<keyword evidence="9" id="KW-0460">Magnesium</keyword>
<comment type="caution">
    <text evidence="9">Lacks conserved residue(s) required for the propagation of feature annotation.</text>
</comment>
<feature type="binding site" evidence="9">
    <location>
        <position position="185"/>
    </location>
    <ligand>
        <name>1-deoxy-D-xylulose 5-phosphate</name>
        <dbReference type="ChEBI" id="CHEBI:57792"/>
    </ligand>
</feature>
<feature type="binding site" evidence="9">
    <location>
        <position position="230"/>
    </location>
    <ligand>
        <name>1-deoxy-D-xylulose 5-phosphate</name>
        <dbReference type="ChEBI" id="CHEBI:57792"/>
    </ligand>
</feature>
<dbReference type="InterPro" id="IPR013644">
    <property type="entry name" value="DXP_reductoisomerase_C"/>
</dbReference>
<comment type="cofactor">
    <cofactor evidence="9">
        <name>Mg(2+)</name>
        <dbReference type="ChEBI" id="CHEBI:18420"/>
    </cofactor>
    <cofactor evidence="9">
        <name>Mn(2+)</name>
        <dbReference type="ChEBI" id="CHEBI:29035"/>
    </cofactor>
</comment>
<evidence type="ECO:0000256" key="6">
    <source>
        <dbReference type="ARBA" id="ARBA00023211"/>
    </source>
</evidence>
<evidence type="ECO:0000256" key="2">
    <source>
        <dbReference type="ARBA" id="ARBA00006825"/>
    </source>
</evidence>
<evidence type="ECO:0000259" key="12">
    <source>
        <dbReference type="Pfam" id="PF13288"/>
    </source>
</evidence>
<comment type="pathway">
    <text evidence="1 9">Isoprenoid biosynthesis; isopentenyl diphosphate biosynthesis via DXP pathway; isopentenyl diphosphate from 1-deoxy-D-xylulose 5-phosphate: step 1/6.</text>
</comment>
<dbReference type="SUPFAM" id="SSF69055">
    <property type="entry name" value="1-deoxy-D-xylulose-5-phosphate reductoisomerase, C-terminal domain"/>
    <property type="match status" value="1"/>
</dbReference>
<feature type="binding site" evidence="9">
    <location>
        <position position="230"/>
    </location>
    <ligand>
        <name>Mn(2+)</name>
        <dbReference type="ChEBI" id="CHEBI:29035"/>
    </ligand>
</feature>
<dbReference type="SUPFAM" id="SSF55347">
    <property type="entry name" value="Glyceraldehyde-3-phosphate dehydrogenase-like, C-terminal domain"/>
    <property type="match status" value="1"/>
</dbReference>
<dbReference type="HAMAP" id="MF_00183">
    <property type="entry name" value="DXP_reductoisom"/>
    <property type="match status" value="1"/>
</dbReference>
<keyword evidence="6 9" id="KW-0464">Manganese</keyword>
<gene>
    <name evidence="13" type="primary">ispC</name>
    <name evidence="9" type="synonym">dxr</name>
    <name evidence="13" type="ORF">ACE02W_01805</name>
</gene>
<feature type="binding site" evidence="9">
    <location>
        <position position="123"/>
    </location>
    <ligand>
        <name>NADPH</name>
        <dbReference type="ChEBI" id="CHEBI:57783"/>
    </ligand>
</feature>
<evidence type="ECO:0000256" key="1">
    <source>
        <dbReference type="ARBA" id="ARBA00005094"/>
    </source>
</evidence>
<dbReference type="PANTHER" id="PTHR30525">
    <property type="entry name" value="1-DEOXY-D-XYLULOSE 5-PHOSPHATE REDUCTOISOMERASE"/>
    <property type="match status" value="1"/>
</dbReference>
<evidence type="ECO:0000313" key="14">
    <source>
        <dbReference type="Proteomes" id="UP001576708"/>
    </source>
</evidence>
<feature type="binding site" evidence="9">
    <location>
        <position position="226"/>
    </location>
    <ligand>
        <name>1-deoxy-D-xylulose 5-phosphate</name>
        <dbReference type="ChEBI" id="CHEBI:57792"/>
    </ligand>
</feature>
<feature type="binding site" evidence="9">
    <location>
        <position position="221"/>
    </location>
    <ligand>
        <name>1-deoxy-D-xylulose 5-phosphate</name>
        <dbReference type="ChEBI" id="CHEBI:57792"/>
    </ligand>
</feature>
<keyword evidence="5 9" id="KW-0560">Oxidoreductase</keyword>
<dbReference type="Gene3D" id="1.10.1740.10">
    <property type="match status" value="1"/>
</dbReference>
<dbReference type="InterPro" id="IPR036169">
    <property type="entry name" value="DXPR_C_sf"/>
</dbReference>
<feature type="binding site" evidence="9">
    <location>
        <position position="12"/>
    </location>
    <ligand>
        <name>NADPH</name>
        <dbReference type="ChEBI" id="CHEBI:57783"/>
    </ligand>
</feature>
<dbReference type="EC" id="1.1.1.267" evidence="9"/>
<evidence type="ECO:0000259" key="11">
    <source>
        <dbReference type="Pfam" id="PF08436"/>
    </source>
</evidence>
<dbReference type="EMBL" id="JBHFGU010000001">
    <property type="protein sequence ID" value="MFB2618547.1"/>
    <property type="molecule type" value="Genomic_DNA"/>
</dbReference>
<dbReference type="RefSeq" id="WP_342200592.1">
    <property type="nucleotide sequence ID" value="NZ_JBCATE010000001.1"/>
</dbReference>
<feature type="domain" description="DXP reductoisomerase C-terminal" evidence="12">
    <location>
        <begin position="270"/>
        <end position="386"/>
    </location>
</feature>
<comment type="catalytic activity">
    <reaction evidence="8">
        <text>2-C-methyl-D-erythritol 4-phosphate + NADP(+) = 1-deoxy-D-xylulose 5-phosphate + NADPH + H(+)</text>
        <dbReference type="Rhea" id="RHEA:13717"/>
        <dbReference type="ChEBI" id="CHEBI:15378"/>
        <dbReference type="ChEBI" id="CHEBI:57783"/>
        <dbReference type="ChEBI" id="CHEBI:57792"/>
        <dbReference type="ChEBI" id="CHEBI:58262"/>
        <dbReference type="ChEBI" id="CHEBI:58349"/>
        <dbReference type="EC" id="1.1.1.267"/>
    </reaction>
    <physiologicalReaction direction="right-to-left" evidence="8">
        <dbReference type="Rhea" id="RHEA:13719"/>
    </physiologicalReaction>
</comment>
<feature type="binding site" evidence="9">
    <location>
        <position position="13"/>
    </location>
    <ligand>
        <name>NADPH</name>
        <dbReference type="ChEBI" id="CHEBI:57783"/>
    </ligand>
</feature>
<feature type="domain" description="1-deoxy-D-xylulose 5-phosphate reductoisomerase C-terminal" evidence="11">
    <location>
        <begin position="145"/>
        <end position="238"/>
    </location>
</feature>
<evidence type="ECO:0000256" key="4">
    <source>
        <dbReference type="ARBA" id="ARBA00022857"/>
    </source>
</evidence>
<feature type="binding site" evidence="9">
    <location>
        <position position="124"/>
    </location>
    <ligand>
        <name>1-deoxy-D-xylulose 5-phosphate</name>
        <dbReference type="ChEBI" id="CHEBI:57792"/>
    </ligand>
</feature>
<dbReference type="Pfam" id="PF13288">
    <property type="entry name" value="DXPR_C"/>
    <property type="match status" value="1"/>
</dbReference>
<evidence type="ECO:0000256" key="8">
    <source>
        <dbReference type="ARBA" id="ARBA00048543"/>
    </source>
</evidence>
<feature type="binding site" evidence="9">
    <location>
        <position position="227"/>
    </location>
    <ligand>
        <name>1-deoxy-D-xylulose 5-phosphate</name>
        <dbReference type="ChEBI" id="CHEBI:57792"/>
    </ligand>
</feature>
<dbReference type="NCBIfam" id="NF003938">
    <property type="entry name" value="PRK05447.1-1"/>
    <property type="match status" value="1"/>
</dbReference>
<dbReference type="InterPro" id="IPR036291">
    <property type="entry name" value="NAD(P)-bd_dom_sf"/>
</dbReference>
<dbReference type="SUPFAM" id="SSF51735">
    <property type="entry name" value="NAD(P)-binding Rossmann-fold domains"/>
    <property type="match status" value="1"/>
</dbReference>
<dbReference type="Pfam" id="PF02670">
    <property type="entry name" value="DXP_reductoisom"/>
    <property type="match status" value="1"/>
</dbReference>
<accession>A0ABV4VE32</accession>
<dbReference type="GO" id="GO:0030604">
    <property type="term" value="F:1-deoxy-D-xylulose-5-phosphate reductoisomerase activity"/>
    <property type="evidence" value="ECO:0007669"/>
    <property type="project" value="UniProtKB-EC"/>
</dbReference>